<dbReference type="Pfam" id="PF00905">
    <property type="entry name" value="Transpeptidase"/>
    <property type="match status" value="1"/>
</dbReference>
<accession>D5H6A7</accession>
<dbReference type="Pfam" id="PF03717">
    <property type="entry name" value="PBP_dimer"/>
    <property type="match status" value="1"/>
</dbReference>
<dbReference type="SUPFAM" id="SSF56519">
    <property type="entry name" value="Penicillin binding protein dimerisation domain"/>
    <property type="match status" value="1"/>
</dbReference>
<feature type="region of interest" description="Disordered" evidence="4">
    <location>
        <begin position="624"/>
        <end position="650"/>
    </location>
</feature>
<dbReference type="Pfam" id="PF03793">
    <property type="entry name" value="PASTA"/>
    <property type="match status" value="1"/>
</dbReference>
<dbReference type="PATRIC" id="fig|761659.10.peg.719"/>
<dbReference type="GO" id="GO:0071555">
    <property type="term" value="P:cell wall organization"/>
    <property type="evidence" value="ECO:0007669"/>
    <property type="project" value="TreeGrafter"/>
</dbReference>
<keyword evidence="3" id="KW-0472">Membrane</keyword>
<dbReference type="KEGG" id="srm:SRM_00641"/>
<dbReference type="Gene3D" id="3.90.1310.10">
    <property type="entry name" value="Penicillin-binding protein 2a (Domain 2)"/>
    <property type="match status" value="1"/>
</dbReference>
<evidence type="ECO:0000313" key="8">
    <source>
        <dbReference type="Proteomes" id="UP000000933"/>
    </source>
</evidence>
<proteinExistence type="predicted"/>
<dbReference type="InterPro" id="IPR005311">
    <property type="entry name" value="PBP_dimer"/>
</dbReference>
<gene>
    <name evidence="7" type="primary">ftsI</name>
    <name evidence="7" type="ordered locus">SRM_00641</name>
</gene>
<dbReference type="InterPro" id="IPR012338">
    <property type="entry name" value="Beta-lactam/transpept-like"/>
</dbReference>
<sequence length="650" mass="70161">MPMKPKDQILARMYVALTLLGLAPLAVAAQMGQIVVTETDALRDQVRAQARSSVTIPAMRGAIRDRDGRGLATNTARYDLAVDPTVEGFRGQAGTFFDKLADLTDASASRYRRRVRDRHSPQYVKLREELTPRQYEAIRGWDVPGVILTPEFGRHYNYGSTAAHVIGHVGSNGTGLAGLELAYDDTLTGTPGRRIVRRDRSGRIEAYVGGTVVQPERGDDLVLTIDLTRQAALENELRRGVRESGAEWGTAVAMDPSTGAILGMANVPTYNPNRPGRAPSGARRNRALTDRFEPGSTFKLVGAVAAIEQGLVSLDDSVETGDGWAVFHGYTMKDVQAHGTISFADVIAKSSNVGMAKTVDELDRGTYYQYARNMGFSQPTWIDLPGEVGGVLKRPPQWSATTQTSMAIGYEVSITPLQLITAYSALANGGLLKRPYVVAERRDVTGKTLWENEPETIRRAFREETADTLRSAFKRVVETGTGTNAQIDGLRVAGKTGTALQLADGEYSADETRASFVGFFPANAPEVALLVVLGAPDGGPHGGEVAAPVFRRVARRWAGTFPAVVDRMTPDPSPAPTAAPMEVRPSVDTLPSGRPDAMPDLTGLSTRRAVAWLRGRDIEPQLRGAGKVVRQRPRPGAPLPETRALLTAAQ</sequence>
<feature type="chain" id="PRO_5003073110" evidence="5">
    <location>
        <begin position="29"/>
        <end position="650"/>
    </location>
</feature>
<evidence type="ECO:0000256" key="5">
    <source>
        <dbReference type="SAM" id="SignalP"/>
    </source>
</evidence>
<dbReference type="InterPro" id="IPR036138">
    <property type="entry name" value="PBP_dimer_sf"/>
</dbReference>
<feature type="region of interest" description="Disordered" evidence="4">
    <location>
        <begin position="565"/>
        <end position="601"/>
    </location>
</feature>
<reference evidence="8" key="2">
    <citation type="submission" date="2010-04" db="EMBL/GenBank/DDBJ databases">
        <title>Genome sequence of Salinibacter ruber M8.</title>
        <authorList>
            <consortium name="Genoscope"/>
        </authorList>
    </citation>
    <scope>NUCLEOTIDE SEQUENCE [LARGE SCALE GENOMIC DNA]</scope>
    <source>
        <strain evidence="8">M8</strain>
    </source>
</reference>
<comment type="subcellular location">
    <subcellularLocation>
        <location evidence="1">Membrane</location>
    </subcellularLocation>
</comment>
<dbReference type="Gene3D" id="3.40.710.10">
    <property type="entry name" value="DD-peptidase/beta-lactamase superfamily"/>
    <property type="match status" value="1"/>
</dbReference>
<evidence type="ECO:0000256" key="1">
    <source>
        <dbReference type="ARBA" id="ARBA00004370"/>
    </source>
</evidence>
<feature type="domain" description="PASTA" evidence="6">
    <location>
        <begin position="594"/>
        <end position="650"/>
    </location>
</feature>
<keyword evidence="2" id="KW-0121">Carboxypeptidase</keyword>
<dbReference type="Proteomes" id="UP000000933">
    <property type="component" value="Chromosome"/>
</dbReference>
<dbReference type="PANTHER" id="PTHR30627:SF1">
    <property type="entry name" value="PEPTIDOGLYCAN D,D-TRANSPEPTIDASE FTSI"/>
    <property type="match status" value="1"/>
</dbReference>
<protein>
    <submittedName>
        <fullName evidence="7">Penicillin-binding protein 3</fullName>
    </submittedName>
</protein>
<organism evidence="7 8">
    <name type="scientific">Salinibacter ruber (strain M8)</name>
    <dbReference type="NCBI Taxonomy" id="761659"/>
    <lineage>
        <taxon>Bacteria</taxon>
        <taxon>Pseudomonadati</taxon>
        <taxon>Rhodothermota</taxon>
        <taxon>Rhodothermia</taxon>
        <taxon>Rhodothermales</taxon>
        <taxon>Salinibacteraceae</taxon>
        <taxon>Salinibacter</taxon>
    </lineage>
</organism>
<feature type="signal peptide" evidence="5">
    <location>
        <begin position="1"/>
        <end position="28"/>
    </location>
</feature>
<dbReference type="InterPro" id="IPR001460">
    <property type="entry name" value="PCN-bd_Tpept"/>
</dbReference>
<dbReference type="AlphaFoldDB" id="D5H6A7"/>
<dbReference type="Gene3D" id="3.30.450.330">
    <property type="match status" value="1"/>
</dbReference>
<name>D5H6A7_SALRM</name>
<dbReference type="SUPFAM" id="SSF56601">
    <property type="entry name" value="beta-lactamase/transpeptidase-like"/>
    <property type="match status" value="1"/>
</dbReference>
<evidence type="ECO:0000256" key="4">
    <source>
        <dbReference type="SAM" id="MobiDB-lite"/>
    </source>
</evidence>
<dbReference type="GO" id="GO:0005886">
    <property type="term" value="C:plasma membrane"/>
    <property type="evidence" value="ECO:0007669"/>
    <property type="project" value="TreeGrafter"/>
</dbReference>
<keyword evidence="5" id="KW-0732">Signal</keyword>
<dbReference type="SUPFAM" id="SSF54184">
    <property type="entry name" value="Penicillin-binding protein 2x (pbp-2x), c-terminal domain"/>
    <property type="match status" value="1"/>
</dbReference>
<dbReference type="EMBL" id="FP565814">
    <property type="protein sequence ID" value="CBH23562.1"/>
    <property type="molecule type" value="Genomic_DNA"/>
</dbReference>
<dbReference type="HOGENOM" id="CLU_009289_6_2_10"/>
<evidence type="ECO:0000256" key="3">
    <source>
        <dbReference type="ARBA" id="ARBA00023136"/>
    </source>
</evidence>
<dbReference type="GO" id="GO:0004180">
    <property type="term" value="F:carboxypeptidase activity"/>
    <property type="evidence" value="ECO:0007669"/>
    <property type="project" value="UniProtKB-KW"/>
</dbReference>
<dbReference type="InterPro" id="IPR005543">
    <property type="entry name" value="PASTA_dom"/>
</dbReference>
<evidence type="ECO:0000313" key="7">
    <source>
        <dbReference type="EMBL" id="CBH23562.1"/>
    </source>
</evidence>
<keyword evidence="2" id="KW-0378">Hydrolase</keyword>
<evidence type="ECO:0000259" key="6">
    <source>
        <dbReference type="PROSITE" id="PS51178"/>
    </source>
</evidence>
<reference evidence="7 8" key="1">
    <citation type="journal article" date="2010" name="ISME J.">
        <title>Fine-scale evolution: genomic, phenotypic and ecological differentiation in two coexisting Salinibacter ruber strains.</title>
        <authorList>
            <person name="Pena A."/>
            <person name="Teeling H."/>
            <person name="Huerta-Cepas J."/>
            <person name="Santos F."/>
            <person name="Yarza P."/>
            <person name="Brito-Echeverria J."/>
            <person name="Lucio M."/>
            <person name="Schmitt-Kopplin P."/>
            <person name="Meseguer I."/>
            <person name="Schenowitz C."/>
            <person name="Dossat C."/>
            <person name="Barbe V."/>
            <person name="Dopazo J."/>
            <person name="Rossello-Mora R."/>
            <person name="Schuler M."/>
            <person name="Glockner F.O."/>
            <person name="Amann R."/>
            <person name="Gabaldon T."/>
            <person name="Anton J."/>
        </authorList>
    </citation>
    <scope>NUCLEOTIDE SEQUENCE [LARGE SCALE GENOMIC DNA]</scope>
    <source>
        <strain evidence="7 8">M8</strain>
    </source>
</reference>
<dbReference type="PROSITE" id="PS51178">
    <property type="entry name" value="PASTA"/>
    <property type="match status" value="1"/>
</dbReference>
<dbReference type="PANTHER" id="PTHR30627">
    <property type="entry name" value="PEPTIDOGLYCAN D,D-TRANSPEPTIDASE"/>
    <property type="match status" value="1"/>
</dbReference>
<dbReference type="GO" id="GO:0008658">
    <property type="term" value="F:penicillin binding"/>
    <property type="evidence" value="ECO:0007669"/>
    <property type="project" value="InterPro"/>
</dbReference>
<dbReference type="InterPro" id="IPR050515">
    <property type="entry name" value="Beta-lactam/transpept"/>
</dbReference>
<evidence type="ECO:0000256" key="2">
    <source>
        <dbReference type="ARBA" id="ARBA00022645"/>
    </source>
</evidence>
<keyword evidence="2" id="KW-0645">Protease</keyword>